<dbReference type="Proteomes" id="UP000800094">
    <property type="component" value="Unassembled WGS sequence"/>
</dbReference>
<dbReference type="GeneID" id="54589586"/>
<gene>
    <name evidence="2" type="ORF">BU26DRAFT_71316</name>
</gene>
<dbReference type="OrthoDB" id="3794887at2759"/>
<evidence type="ECO:0000313" key="3">
    <source>
        <dbReference type="Proteomes" id="UP000800094"/>
    </source>
</evidence>
<name>A0A6A6I5D2_9PLEO</name>
<reference evidence="2" key="1">
    <citation type="journal article" date="2020" name="Stud. Mycol.">
        <title>101 Dothideomycetes genomes: a test case for predicting lifestyles and emergence of pathogens.</title>
        <authorList>
            <person name="Haridas S."/>
            <person name="Albert R."/>
            <person name="Binder M."/>
            <person name="Bloem J."/>
            <person name="Labutti K."/>
            <person name="Salamov A."/>
            <person name="Andreopoulos B."/>
            <person name="Baker S."/>
            <person name="Barry K."/>
            <person name="Bills G."/>
            <person name="Bluhm B."/>
            <person name="Cannon C."/>
            <person name="Castanera R."/>
            <person name="Culley D."/>
            <person name="Daum C."/>
            <person name="Ezra D."/>
            <person name="Gonzalez J."/>
            <person name="Henrissat B."/>
            <person name="Kuo A."/>
            <person name="Liang C."/>
            <person name="Lipzen A."/>
            <person name="Lutzoni F."/>
            <person name="Magnuson J."/>
            <person name="Mondo S."/>
            <person name="Nolan M."/>
            <person name="Ohm R."/>
            <person name="Pangilinan J."/>
            <person name="Park H.-J."/>
            <person name="Ramirez L."/>
            <person name="Alfaro M."/>
            <person name="Sun H."/>
            <person name="Tritt A."/>
            <person name="Yoshinaga Y."/>
            <person name="Zwiers L.-H."/>
            <person name="Turgeon B."/>
            <person name="Goodwin S."/>
            <person name="Spatafora J."/>
            <person name="Crous P."/>
            <person name="Grigoriev I."/>
        </authorList>
    </citation>
    <scope>NUCLEOTIDE SEQUENCE</scope>
    <source>
        <strain evidence="2">CBS 122368</strain>
    </source>
</reference>
<sequence>MAPPTPVVLVSSFKSPNISSRVPHSYASSHKKLEDLAFSLFNNEFPRDKWDAHFHLKSQEINGTRCKATVIAFLWDDGEYFTWENLKDGEIHIFAHFVGKPYSRVGALYYMPANTAPSPTGTHSGSMPGDNTLPRQQTPILILDSNNELTEDEQSETKEPELSAPAEAPIARRPSACIRGQKAPLPTNNVPRSSSHYFPQYNPSVHPPLPTEANLHNFLRDYQDAQDINIRDEFHRSDRANSIHIVTKCRIARARLMIGKYGMDPIKPCLRCKSLGRKCRVFHPLVYTWNRRKSGVRFKEGGAPCAWCTYQSGFCNAECEVG</sequence>
<dbReference type="EMBL" id="ML987200">
    <property type="protein sequence ID" value="KAF2245561.1"/>
    <property type="molecule type" value="Genomic_DNA"/>
</dbReference>
<organism evidence="2 3">
    <name type="scientific">Trematosphaeria pertusa</name>
    <dbReference type="NCBI Taxonomy" id="390896"/>
    <lineage>
        <taxon>Eukaryota</taxon>
        <taxon>Fungi</taxon>
        <taxon>Dikarya</taxon>
        <taxon>Ascomycota</taxon>
        <taxon>Pezizomycotina</taxon>
        <taxon>Dothideomycetes</taxon>
        <taxon>Pleosporomycetidae</taxon>
        <taxon>Pleosporales</taxon>
        <taxon>Massarineae</taxon>
        <taxon>Trematosphaeriaceae</taxon>
        <taxon>Trematosphaeria</taxon>
    </lineage>
</organism>
<accession>A0A6A6I5D2</accession>
<dbReference type="AlphaFoldDB" id="A0A6A6I5D2"/>
<dbReference type="RefSeq" id="XP_033680565.1">
    <property type="nucleotide sequence ID" value="XM_033836256.1"/>
</dbReference>
<proteinExistence type="predicted"/>
<evidence type="ECO:0000313" key="2">
    <source>
        <dbReference type="EMBL" id="KAF2245561.1"/>
    </source>
</evidence>
<keyword evidence="3" id="KW-1185">Reference proteome</keyword>
<protein>
    <submittedName>
        <fullName evidence="2">Uncharacterized protein</fullName>
    </submittedName>
</protein>
<evidence type="ECO:0000256" key="1">
    <source>
        <dbReference type="SAM" id="MobiDB-lite"/>
    </source>
</evidence>
<feature type="region of interest" description="Disordered" evidence="1">
    <location>
        <begin position="149"/>
        <end position="174"/>
    </location>
</feature>